<evidence type="ECO:0000313" key="9">
    <source>
        <dbReference type="Proteomes" id="UP000641025"/>
    </source>
</evidence>
<dbReference type="SFLD" id="SFLDG01123">
    <property type="entry name" value="methyltransferase_(Class_B)"/>
    <property type="match status" value="1"/>
</dbReference>
<comment type="cofactor">
    <cofactor evidence="1">
        <name>[4Fe-4S] cluster</name>
        <dbReference type="ChEBI" id="CHEBI:49883"/>
    </cofactor>
</comment>
<dbReference type="RefSeq" id="WP_199397222.1">
    <property type="nucleotide sequence ID" value="NZ_JAEMHK010000025.1"/>
</dbReference>
<keyword evidence="3" id="KW-0479">Metal-binding</keyword>
<keyword evidence="5" id="KW-0411">Iron-sulfur</keyword>
<dbReference type="SMART" id="SM00729">
    <property type="entry name" value="Elp3"/>
    <property type="match status" value="1"/>
</dbReference>
<evidence type="ECO:0000259" key="6">
    <source>
        <dbReference type="PROSITE" id="PS51332"/>
    </source>
</evidence>
<dbReference type="InterPro" id="IPR007197">
    <property type="entry name" value="rSAM"/>
</dbReference>
<dbReference type="EMBL" id="JAEMHK010000025">
    <property type="protein sequence ID" value="MBJ6802755.1"/>
    <property type="molecule type" value="Genomic_DNA"/>
</dbReference>
<keyword evidence="4" id="KW-0408">Iron</keyword>
<accession>A0ABS0YXR1</accession>
<keyword evidence="2" id="KW-0949">S-adenosyl-L-methionine</keyword>
<evidence type="ECO:0000256" key="4">
    <source>
        <dbReference type="ARBA" id="ARBA00023004"/>
    </source>
</evidence>
<evidence type="ECO:0000256" key="3">
    <source>
        <dbReference type="ARBA" id="ARBA00022723"/>
    </source>
</evidence>
<dbReference type="Pfam" id="PF04055">
    <property type="entry name" value="Radical_SAM"/>
    <property type="match status" value="1"/>
</dbReference>
<feature type="domain" description="B12-binding" evidence="6">
    <location>
        <begin position="15"/>
        <end position="148"/>
    </location>
</feature>
<feature type="domain" description="Radical SAM core" evidence="7">
    <location>
        <begin position="193"/>
        <end position="417"/>
    </location>
</feature>
<dbReference type="CDD" id="cd01335">
    <property type="entry name" value="Radical_SAM"/>
    <property type="match status" value="1"/>
</dbReference>
<dbReference type="InterPro" id="IPR023404">
    <property type="entry name" value="rSAM_horseshoe"/>
</dbReference>
<dbReference type="SFLD" id="SFLDS00029">
    <property type="entry name" value="Radical_SAM"/>
    <property type="match status" value="1"/>
</dbReference>
<keyword evidence="9" id="KW-1185">Reference proteome</keyword>
<proteinExistence type="predicted"/>
<evidence type="ECO:0000313" key="8">
    <source>
        <dbReference type="EMBL" id="MBJ6802755.1"/>
    </source>
</evidence>
<dbReference type="CDD" id="cd02068">
    <property type="entry name" value="radical_SAM_B12_BD"/>
    <property type="match status" value="1"/>
</dbReference>
<dbReference type="Gene3D" id="3.80.30.20">
    <property type="entry name" value="tm_1862 like domain"/>
    <property type="match status" value="1"/>
</dbReference>
<dbReference type="SFLD" id="SFLDG01082">
    <property type="entry name" value="B12-binding_domain_containing"/>
    <property type="match status" value="1"/>
</dbReference>
<dbReference type="SUPFAM" id="SSF102114">
    <property type="entry name" value="Radical SAM enzymes"/>
    <property type="match status" value="1"/>
</dbReference>
<dbReference type="PROSITE" id="PS51332">
    <property type="entry name" value="B12_BINDING"/>
    <property type="match status" value="1"/>
</dbReference>
<evidence type="ECO:0000259" key="7">
    <source>
        <dbReference type="PROSITE" id="PS51918"/>
    </source>
</evidence>
<dbReference type="InterPro" id="IPR006158">
    <property type="entry name" value="Cobalamin-bd"/>
</dbReference>
<sequence length="474" mass="52544">MTGEARHKILLVTPPYHSGIPEISGRWLPLGLVYLAGAAREAGVEAVIYDAMATGDGYPEIERRIAEAAPRYVAAGAMTATVGDAVKVLATAKALDPATVTILGGVHPSFLYREILEQSFYVDYIVIGEGEQTLAALLRTLEQGGDPAAVPGIAYREGGEVKVTPAAPLIENLDSLVPAWDLVDWPLYSYFVIPDSRFAAISTSRGCSHDCAFCSQQQFWHQAWRARDPLKAAAEVAQLHRRHGVNVFLVTDEHPTRDAVRWERFLDALIEEALPVHLILETRAEDVLRDRAIFWKYAKAGVAHISLGVESADRQRLARLVKDQVPDAVPEALAIIHEHGIVSEVSFLVGFPDETPESVRATLKTAQQYNPDSANFFALTPWPYGGMPELAPLIRETDYARYNFIAPVLESEFMSLKELQGAINDCYRRFYMGKMLEVMTMKDTFRRAYLVRATKLLMSSSFVIGKLNPWGSAR</sequence>
<reference evidence="8 9" key="1">
    <citation type="submission" date="2020-12" db="EMBL/GenBank/DDBJ databases">
        <title>Geomonas sp. Red259, isolated from paddy soil.</title>
        <authorList>
            <person name="Xu Z."/>
            <person name="Zhang Z."/>
            <person name="Masuda Y."/>
            <person name="Itoh H."/>
            <person name="Senoo K."/>
        </authorList>
    </citation>
    <scope>NUCLEOTIDE SEQUENCE [LARGE SCALE GENOMIC DNA]</scope>
    <source>
        <strain evidence="8 9">Red259</strain>
    </source>
</reference>
<gene>
    <name evidence="8" type="ORF">JFN90_21705</name>
</gene>
<dbReference type="PANTHER" id="PTHR43409">
    <property type="entry name" value="ANAEROBIC MAGNESIUM-PROTOPORPHYRIN IX MONOMETHYL ESTER CYCLASE-RELATED"/>
    <property type="match status" value="1"/>
</dbReference>
<evidence type="ECO:0000256" key="1">
    <source>
        <dbReference type="ARBA" id="ARBA00001966"/>
    </source>
</evidence>
<dbReference type="PROSITE" id="PS51918">
    <property type="entry name" value="RADICAL_SAM"/>
    <property type="match status" value="1"/>
</dbReference>
<dbReference type="Proteomes" id="UP000641025">
    <property type="component" value="Unassembled WGS sequence"/>
</dbReference>
<dbReference type="PANTHER" id="PTHR43409:SF13">
    <property type="entry name" value="ANAEROBIC MAGNESIUM-PROTOPORPHYRIN IX MONOMETHYL ESTER CYCLASE"/>
    <property type="match status" value="1"/>
</dbReference>
<dbReference type="InterPro" id="IPR006638">
    <property type="entry name" value="Elp3/MiaA/NifB-like_rSAM"/>
</dbReference>
<organism evidence="8 9">
    <name type="scientific">Geomonas propionica</name>
    <dbReference type="NCBI Taxonomy" id="2798582"/>
    <lineage>
        <taxon>Bacteria</taxon>
        <taxon>Pseudomonadati</taxon>
        <taxon>Thermodesulfobacteriota</taxon>
        <taxon>Desulfuromonadia</taxon>
        <taxon>Geobacterales</taxon>
        <taxon>Geobacteraceae</taxon>
        <taxon>Geomonas</taxon>
    </lineage>
</organism>
<dbReference type="InterPro" id="IPR051198">
    <property type="entry name" value="BchE-like"/>
</dbReference>
<name>A0ABS0YXR1_9BACT</name>
<dbReference type="InterPro" id="IPR058240">
    <property type="entry name" value="rSAM_sf"/>
</dbReference>
<dbReference type="Pfam" id="PF02310">
    <property type="entry name" value="B12-binding"/>
    <property type="match status" value="1"/>
</dbReference>
<evidence type="ECO:0000256" key="5">
    <source>
        <dbReference type="ARBA" id="ARBA00023014"/>
    </source>
</evidence>
<protein>
    <submittedName>
        <fullName evidence="8">Cobalamin-dependent protein</fullName>
    </submittedName>
</protein>
<comment type="caution">
    <text evidence="8">The sequence shown here is derived from an EMBL/GenBank/DDBJ whole genome shotgun (WGS) entry which is preliminary data.</text>
</comment>
<dbReference type="InterPro" id="IPR034466">
    <property type="entry name" value="Methyltransferase_Class_B"/>
</dbReference>
<evidence type="ECO:0000256" key="2">
    <source>
        <dbReference type="ARBA" id="ARBA00022691"/>
    </source>
</evidence>
<dbReference type="Gene3D" id="3.40.50.280">
    <property type="entry name" value="Cobalamin-binding domain"/>
    <property type="match status" value="1"/>
</dbReference>